<dbReference type="AlphaFoldDB" id="V6LXT6"/>
<dbReference type="InterPro" id="IPR027417">
    <property type="entry name" value="P-loop_NTPase"/>
</dbReference>
<comment type="similarity">
    <text evidence="2 8">Belongs to the RuvB family.</text>
</comment>
<keyword evidence="3 8" id="KW-0547">Nucleotide-binding</keyword>
<proteinExistence type="inferred from homology"/>
<evidence type="ECO:0000256" key="2">
    <source>
        <dbReference type="ARBA" id="ARBA00007519"/>
    </source>
</evidence>
<keyword evidence="6 8" id="KW-0067">ATP-binding</keyword>
<dbReference type="VEuPathDB" id="GiardiaDB:SS50377_20066"/>
<reference evidence="11" key="2">
    <citation type="submission" date="2020-12" db="EMBL/GenBank/DDBJ databases">
        <title>New Spironucleus salmonicida genome in near-complete chromosomes.</title>
        <authorList>
            <person name="Xu F."/>
            <person name="Kurt Z."/>
            <person name="Jimenez-Gonzalez A."/>
            <person name="Astvaldsson A."/>
            <person name="Andersson J.O."/>
            <person name="Svard S.G."/>
        </authorList>
    </citation>
    <scope>NUCLEOTIDE SEQUENCE</scope>
    <source>
        <strain evidence="11">ATCC 50377</strain>
    </source>
</reference>
<dbReference type="GO" id="GO:0005524">
    <property type="term" value="F:ATP binding"/>
    <property type="evidence" value="ECO:0007669"/>
    <property type="project" value="UniProtKB-KW"/>
</dbReference>
<dbReference type="GO" id="GO:0016787">
    <property type="term" value="F:hydrolase activity"/>
    <property type="evidence" value="ECO:0007669"/>
    <property type="project" value="UniProtKB-KW"/>
</dbReference>
<comment type="subcellular location">
    <subcellularLocation>
        <location evidence="1">Nucleus</location>
    </subcellularLocation>
</comment>
<protein>
    <recommendedName>
        <fullName evidence="8">RuvB-like helicase</fullName>
        <ecNumber evidence="8">3.6.4.12</ecNumber>
    </recommendedName>
</protein>
<dbReference type="InterPro" id="IPR027238">
    <property type="entry name" value="RuvB-like"/>
</dbReference>
<evidence type="ECO:0000256" key="6">
    <source>
        <dbReference type="ARBA" id="ARBA00022840"/>
    </source>
</evidence>
<evidence type="ECO:0000259" key="9">
    <source>
        <dbReference type="SMART" id="SM00382"/>
    </source>
</evidence>
<evidence type="ECO:0000256" key="7">
    <source>
        <dbReference type="ARBA" id="ARBA00023242"/>
    </source>
</evidence>
<dbReference type="Gene3D" id="3.40.50.300">
    <property type="entry name" value="P-loop containing nucleotide triphosphate hydrolases"/>
    <property type="match status" value="1"/>
</dbReference>
<accession>V6LXT6</accession>
<keyword evidence="12" id="KW-1185">Reference proteome</keyword>
<keyword evidence="8" id="KW-0804">Transcription</keyword>
<reference evidence="10 11" key="1">
    <citation type="journal article" date="2014" name="PLoS Genet.">
        <title>The Genome of Spironucleus salmonicida Highlights a Fish Pathogen Adapted to Fluctuating Environments.</title>
        <authorList>
            <person name="Xu F."/>
            <person name="Jerlstrom-Hultqvist J."/>
            <person name="Einarsson E."/>
            <person name="Astvaldsson A."/>
            <person name="Svard S.G."/>
            <person name="Andersson J.O."/>
        </authorList>
    </citation>
    <scope>NUCLEOTIDE SEQUENCE</scope>
    <source>
        <strain evidence="11">ATCC 50377</strain>
    </source>
</reference>
<dbReference type="Pfam" id="PF06068">
    <property type="entry name" value="TIP49"/>
    <property type="match status" value="1"/>
</dbReference>
<evidence type="ECO:0000256" key="3">
    <source>
        <dbReference type="ARBA" id="ARBA00022741"/>
    </source>
</evidence>
<dbReference type="Gene3D" id="2.40.50.360">
    <property type="entry name" value="RuvB-like helicase, domain II"/>
    <property type="match status" value="1"/>
</dbReference>
<dbReference type="EMBL" id="KI545952">
    <property type="protein sequence ID" value="EST49365.1"/>
    <property type="molecule type" value="Genomic_DNA"/>
</dbReference>
<keyword evidence="4 8" id="KW-0378">Hydrolase</keyword>
<dbReference type="InterPro" id="IPR041048">
    <property type="entry name" value="RuvB-like_C"/>
</dbReference>
<evidence type="ECO:0000313" key="11">
    <source>
        <dbReference type="EMBL" id="KAH0576720.1"/>
    </source>
</evidence>
<dbReference type="PANTHER" id="PTHR11093">
    <property type="entry name" value="RUVB-RELATED REPTIN AND PONTIN"/>
    <property type="match status" value="1"/>
</dbReference>
<evidence type="ECO:0000313" key="12">
    <source>
        <dbReference type="Proteomes" id="UP000018208"/>
    </source>
</evidence>
<dbReference type="Pfam" id="PF17856">
    <property type="entry name" value="TIP49_C"/>
    <property type="match status" value="1"/>
</dbReference>
<keyword evidence="7 8" id="KW-0539">Nucleus</keyword>
<dbReference type="GO" id="GO:0005634">
    <property type="term" value="C:nucleus"/>
    <property type="evidence" value="ECO:0007669"/>
    <property type="project" value="UniProtKB-SubCell"/>
</dbReference>
<evidence type="ECO:0000256" key="5">
    <source>
        <dbReference type="ARBA" id="ARBA00022806"/>
    </source>
</evidence>
<dbReference type="EMBL" id="AUWU02000001">
    <property type="protein sequence ID" value="KAH0576720.1"/>
    <property type="molecule type" value="Genomic_DNA"/>
</dbReference>
<sequence length="440" mass="48872">MHLQIENIRTDAQTRIDAHSHIKSLENGFIGQVEARNAAQVLTSLIKQKKLAGRSVLFAGPSGTGKTAIALAIAKELGDVPFHCLIGSEVYSAEVKKSEVLMEAFRRSIGLRIKEDKEVFEGEVTRMNVAAVEGTGGQVVNRVNIVLQTKKNEQELKLDGNVYQQLQQQNVKVGDVIYIEANSGLVKRMGRSDKYVSDNQLEADSYVPVPKGDVHKRKEIVQNVTLHDLDMANAQPKGGQDLVSILNQFNKTRKTEITEKLRLEIDKVVQRYVQNGVAELNPGVLFIDECHLLDLESFSFLNKALESELAPICIFATNRGMCQIRGTEIISPHGIPSDLLDRMLIVRTLPYGKNEIEKIIEKRAEVESIKLQEAALHALGQIGCETSLRYSLQLISIAGIIAKVANLEDVNEESVLEARDLFLDVKRAQEVVQQQGGYLE</sequence>
<dbReference type="SUPFAM" id="SSF52540">
    <property type="entry name" value="P-loop containing nucleoside triphosphate hydrolases"/>
    <property type="match status" value="1"/>
</dbReference>
<dbReference type="InterPro" id="IPR010339">
    <property type="entry name" value="TIP49_P-loop"/>
</dbReference>
<evidence type="ECO:0000256" key="8">
    <source>
        <dbReference type="RuleBase" id="RU363048"/>
    </source>
</evidence>
<dbReference type="OrthoDB" id="10060499at2759"/>
<evidence type="ECO:0000256" key="4">
    <source>
        <dbReference type="ARBA" id="ARBA00022801"/>
    </source>
</evidence>
<dbReference type="FunFam" id="2.40.50.360:FF:000001">
    <property type="entry name" value="RuvB-like helicase"/>
    <property type="match status" value="1"/>
</dbReference>
<comment type="catalytic activity">
    <reaction evidence="8">
        <text>ATP + H2O = ADP + phosphate + H(+)</text>
        <dbReference type="Rhea" id="RHEA:13065"/>
        <dbReference type="ChEBI" id="CHEBI:15377"/>
        <dbReference type="ChEBI" id="CHEBI:15378"/>
        <dbReference type="ChEBI" id="CHEBI:30616"/>
        <dbReference type="ChEBI" id="CHEBI:43474"/>
        <dbReference type="ChEBI" id="CHEBI:456216"/>
        <dbReference type="EC" id="3.6.4.12"/>
    </reaction>
</comment>
<feature type="domain" description="AAA+ ATPase" evidence="9">
    <location>
        <begin position="52"/>
        <end position="350"/>
    </location>
</feature>
<dbReference type="InterPro" id="IPR042487">
    <property type="entry name" value="RuvBL1/2_DNA/RNA_bd_dom"/>
</dbReference>
<dbReference type="SMART" id="SM00382">
    <property type="entry name" value="AAA"/>
    <property type="match status" value="1"/>
</dbReference>
<name>V6LXT6_9EUKA</name>
<evidence type="ECO:0000256" key="1">
    <source>
        <dbReference type="ARBA" id="ARBA00004123"/>
    </source>
</evidence>
<dbReference type="GO" id="GO:0003678">
    <property type="term" value="F:DNA helicase activity"/>
    <property type="evidence" value="ECO:0007669"/>
    <property type="project" value="UniProtKB-EC"/>
</dbReference>
<dbReference type="InterPro" id="IPR003593">
    <property type="entry name" value="AAA+_ATPase"/>
</dbReference>
<dbReference type="EC" id="3.6.4.12" evidence="8"/>
<dbReference type="Gene3D" id="1.10.8.60">
    <property type="match status" value="1"/>
</dbReference>
<keyword evidence="8" id="KW-0805">Transcription regulation</keyword>
<keyword evidence="5 8" id="KW-0347">Helicase</keyword>
<gene>
    <name evidence="10" type="ORF">SS50377_10290</name>
    <name evidence="11" type="ORF">SS50377_20066</name>
</gene>
<organism evidence="10">
    <name type="scientific">Spironucleus salmonicida</name>
    <dbReference type="NCBI Taxonomy" id="348837"/>
    <lineage>
        <taxon>Eukaryota</taxon>
        <taxon>Metamonada</taxon>
        <taxon>Diplomonadida</taxon>
        <taxon>Hexamitidae</taxon>
        <taxon>Hexamitinae</taxon>
        <taxon>Spironucleus</taxon>
    </lineage>
</organism>
<dbReference type="Proteomes" id="UP000018208">
    <property type="component" value="Unassembled WGS sequence"/>
</dbReference>
<evidence type="ECO:0000313" key="10">
    <source>
        <dbReference type="EMBL" id="EST49365.1"/>
    </source>
</evidence>